<evidence type="ECO:0000256" key="1">
    <source>
        <dbReference type="ARBA" id="ARBA00022679"/>
    </source>
</evidence>
<keyword evidence="2 5" id="KW-0547">Nucleotide-binding</keyword>
<keyword evidence="6" id="KW-0472">Membrane</keyword>
<evidence type="ECO:0000256" key="2">
    <source>
        <dbReference type="ARBA" id="ARBA00022741"/>
    </source>
</evidence>
<dbReference type="EMBL" id="CP041186">
    <property type="protein sequence ID" value="QDG53923.1"/>
    <property type="molecule type" value="Genomic_DNA"/>
</dbReference>
<feature type="domain" description="Protein kinase" evidence="7">
    <location>
        <begin position="43"/>
        <end position="309"/>
    </location>
</feature>
<accession>A0A5B8YBQ5</accession>
<dbReference type="InterPro" id="IPR000719">
    <property type="entry name" value="Prot_kinase_dom"/>
</dbReference>
<dbReference type="GO" id="GO:0004674">
    <property type="term" value="F:protein serine/threonine kinase activity"/>
    <property type="evidence" value="ECO:0007669"/>
    <property type="project" value="UniProtKB-KW"/>
</dbReference>
<dbReference type="AlphaFoldDB" id="A0A4Y6Q081"/>
<dbReference type="PANTHER" id="PTHR43289">
    <property type="entry name" value="MITOGEN-ACTIVATED PROTEIN KINASE KINASE KINASE 20-RELATED"/>
    <property type="match status" value="1"/>
</dbReference>
<evidence type="ECO:0000256" key="6">
    <source>
        <dbReference type="SAM" id="Phobius"/>
    </source>
</evidence>
<keyword evidence="9" id="KW-1185">Reference proteome</keyword>
<dbReference type="Proteomes" id="UP000315995">
    <property type="component" value="Chromosome"/>
</dbReference>
<dbReference type="SUPFAM" id="SSF56112">
    <property type="entry name" value="Protein kinase-like (PK-like)"/>
    <property type="match status" value="1"/>
</dbReference>
<dbReference type="OrthoDB" id="9801841at2"/>
<proteinExistence type="predicted"/>
<dbReference type="Gene3D" id="3.30.200.20">
    <property type="entry name" value="Phosphorylase Kinase, domain 1"/>
    <property type="match status" value="1"/>
</dbReference>
<dbReference type="Pfam" id="PF00069">
    <property type="entry name" value="Pkinase"/>
    <property type="match status" value="1"/>
</dbReference>
<feature type="binding site" evidence="5">
    <location>
        <position position="72"/>
    </location>
    <ligand>
        <name>ATP</name>
        <dbReference type="ChEBI" id="CHEBI:30616"/>
    </ligand>
</feature>
<keyword evidence="8" id="KW-0723">Serine/threonine-protein kinase</keyword>
<sequence>MDRAGRGGYTGGIRSIDLYGSSVMSQAVSDDNTIIGRTFFGEYRVVEKLGEGGNGAVYLARQRAIEQYIALKVLPGEQAATEEVIGRFHREARAISMLTHPNIVRVLIFGRTDDDLLCLAMEYVDGRDLRTAMAERDFDELRVIKVMKQICSAVFEAHELGIIHRDLTPENILLCEFRGEPDFVKILDFGLAKIRQPDDADPGLTRQGVVYGTPMYLSPEQGRADDVDWRTDIYSLGCILYELMVGVPPFDGAGPREIIAKQIAEEPVRLAEFVPERASETMQRIINRAMAKAPEDRFQTGLEMFDALVERERELLAERKLPAKSSYYPGVEVTGSGSGDYEAAVIDDVDDLADLDEDLAAGATPDEHDPRLTMMVIVNGVLLCAVLVLLGLVSWLTR</sequence>
<evidence type="ECO:0000256" key="3">
    <source>
        <dbReference type="ARBA" id="ARBA00022777"/>
    </source>
</evidence>
<evidence type="ECO:0000256" key="4">
    <source>
        <dbReference type="ARBA" id="ARBA00022840"/>
    </source>
</evidence>
<organism evidence="8 9">
    <name type="scientific">Persicimonas caeni</name>
    <dbReference type="NCBI Taxonomy" id="2292766"/>
    <lineage>
        <taxon>Bacteria</taxon>
        <taxon>Deltaproteobacteria</taxon>
        <taxon>Bradymonadales</taxon>
        <taxon>Bradymonadaceae</taxon>
        <taxon>Persicimonas</taxon>
    </lineage>
</organism>
<feature type="transmembrane region" description="Helical" evidence="6">
    <location>
        <begin position="372"/>
        <end position="396"/>
    </location>
</feature>
<dbReference type="GO" id="GO:0005524">
    <property type="term" value="F:ATP binding"/>
    <property type="evidence" value="ECO:0007669"/>
    <property type="project" value="UniProtKB-UniRule"/>
</dbReference>
<gene>
    <name evidence="8" type="ORF">FIV42_25220</name>
</gene>
<accession>A0A4Y6Q081</accession>
<dbReference type="InterPro" id="IPR017441">
    <property type="entry name" value="Protein_kinase_ATP_BS"/>
</dbReference>
<dbReference type="InterPro" id="IPR008266">
    <property type="entry name" value="Tyr_kinase_AS"/>
</dbReference>
<evidence type="ECO:0000313" key="9">
    <source>
        <dbReference type="Proteomes" id="UP000315995"/>
    </source>
</evidence>
<keyword evidence="6" id="KW-0812">Transmembrane</keyword>
<evidence type="ECO:0000256" key="5">
    <source>
        <dbReference type="PROSITE-ProRule" id="PRU10141"/>
    </source>
</evidence>
<keyword evidence="3 8" id="KW-0418">Kinase</keyword>
<dbReference type="RefSeq" id="WP_141200373.1">
    <property type="nucleotide sequence ID" value="NZ_CP041186.1"/>
</dbReference>
<evidence type="ECO:0000259" key="7">
    <source>
        <dbReference type="PROSITE" id="PS50011"/>
    </source>
</evidence>
<dbReference type="PROSITE" id="PS00109">
    <property type="entry name" value="PROTEIN_KINASE_TYR"/>
    <property type="match status" value="1"/>
</dbReference>
<dbReference type="PROSITE" id="PS00107">
    <property type="entry name" value="PROTEIN_KINASE_ATP"/>
    <property type="match status" value="1"/>
</dbReference>
<protein>
    <submittedName>
        <fullName evidence="8">Serine/threonine protein kinase</fullName>
    </submittedName>
</protein>
<evidence type="ECO:0000313" key="8">
    <source>
        <dbReference type="EMBL" id="QDG53923.1"/>
    </source>
</evidence>
<dbReference type="Gene3D" id="1.10.510.10">
    <property type="entry name" value="Transferase(Phosphotransferase) domain 1"/>
    <property type="match status" value="1"/>
</dbReference>
<dbReference type="InterPro" id="IPR011009">
    <property type="entry name" value="Kinase-like_dom_sf"/>
</dbReference>
<keyword evidence="1" id="KW-0808">Transferase</keyword>
<dbReference type="CDD" id="cd14014">
    <property type="entry name" value="STKc_PknB_like"/>
    <property type="match status" value="1"/>
</dbReference>
<dbReference type="PROSITE" id="PS50011">
    <property type="entry name" value="PROTEIN_KINASE_DOM"/>
    <property type="match status" value="1"/>
</dbReference>
<name>A0A4Y6Q081_PERCE</name>
<dbReference type="PANTHER" id="PTHR43289:SF6">
    <property type="entry name" value="SERINE_THREONINE-PROTEIN KINASE NEKL-3"/>
    <property type="match status" value="1"/>
</dbReference>
<keyword evidence="4 5" id="KW-0067">ATP-binding</keyword>
<keyword evidence="6" id="KW-1133">Transmembrane helix</keyword>
<reference evidence="8 9" key="1">
    <citation type="submission" date="2019-06" db="EMBL/GenBank/DDBJ databases">
        <title>Persicimonas caeni gen. nov., sp. nov., a predatory bacterium isolated from solar saltern.</title>
        <authorList>
            <person name="Wang S."/>
        </authorList>
    </citation>
    <scope>NUCLEOTIDE SEQUENCE [LARGE SCALE GENOMIC DNA]</scope>
    <source>
        <strain evidence="8 9">YN101</strain>
    </source>
</reference>